<protein>
    <submittedName>
        <fullName evidence="1">Uncharacterized protein</fullName>
    </submittedName>
</protein>
<evidence type="ECO:0000313" key="1">
    <source>
        <dbReference type="EMBL" id="SVE21121.1"/>
    </source>
</evidence>
<gene>
    <name evidence="1" type="ORF">METZ01_LOCUS473975</name>
</gene>
<name>A0A383BMQ4_9ZZZZ</name>
<dbReference type="EMBL" id="UINC01201671">
    <property type="protein sequence ID" value="SVE21121.1"/>
    <property type="molecule type" value="Genomic_DNA"/>
</dbReference>
<sequence>MESSVFVKFFYHSDSVPYRGVFCGNIRQVGLVATTLAIMGTGRCVWSGRDSLGRLQLGYGPYQHREFLYQLPRDAEQRVQRIQENGSRLERFWSQGNLSGLPCAKKLVAYDDEKGLLYQRVVRRDTGVDQYAREIPRQALVSSRNSLDEYAENRLQ</sequence>
<proteinExistence type="predicted"/>
<accession>A0A383BMQ4</accession>
<dbReference type="AlphaFoldDB" id="A0A383BMQ4"/>
<reference evidence="1" key="1">
    <citation type="submission" date="2018-05" db="EMBL/GenBank/DDBJ databases">
        <authorList>
            <person name="Lanie J.A."/>
            <person name="Ng W.-L."/>
            <person name="Kazmierczak K.M."/>
            <person name="Andrzejewski T.M."/>
            <person name="Davidsen T.M."/>
            <person name="Wayne K.J."/>
            <person name="Tettelin H."/>
            <person name="Glass J.I."/>
            <person name="Rusch D."/>
            <person name="Podicherti R."/>
            <person name="Tsui H.-C.T."/>
            <person name="Winkler M.E."/>
        </authorList>
    </citation>
    <scope>NUCLEOTIDE SEQUENCE</scope>
</reference>
<organism evidence="1">
    <name type="scientific">marine metagenome</name>
    <dbReference type="NCBI Taxonomy" id="408172"/>
    <lineage>
        <taxon>unclassified sequences</taxon>
        <taxon>metagenomes</taxon>
        <taxon>ecological metagenomes</taxon>
    </lineage>
</organism>
<feature type="non-terminal residue" evidence="1">
    <location>
        <position position="156"/>
    </location>
</feature>